<sequence length="309" mass="33791">MKLSATTLAALALAISPVTAIAQLGFNLGVKQDSGACKTGDDYFADLEVLKPYTNHVKTYSVSDCNTLEILGPVLEQESFQLTMGVWPTPSEKYELEKQTLQRLLPTLSKSTISAVLVGSEALYRDDLTGEALASMISEIKQLLSQINDKNGDSYGDIPVGTVDSWNMLVDGRANAAIQASDVIYANAFSYWQGQTETNSTFSFFDDIMQALQTVQSVKGSTDIDFWVGETGWPTEGSNFGDSYPGIENAETFWKDGVCAMRGWGVNTFVFEAFDEAWKPSTSGSSVEPHWGVFNADRSPKYNLDCSFD</sequence>
<reference evidence="16 17" key="1">
    <citation type="journal article" date="2019" name="Front. Genet.">
        <title>Whole-Genome Sequencing of the Opportunistic Yeast Pathogen Candida inconspicua Uncovers Its Hybrid Origin.</title>
        <authorList>
            <person name="Mixao V."/>
            <person name="Hansen A.P."/>
            <person name="Saus E."/>
            <person name="Boekhout T."/>
            <person name="Lass-Florl C."/>
            <person name="Gabaldon T."/>
        </authorList>
    </citation>
    <scope>NUCLEOTIDE SEQUENCE [LARGE SCALE GENOMIC DNA]</scope>
    <source>
        <strain evidence="16 17">CBS 180</strain>
    </source>
</reference>
<protein>
    <recommendedName>
        <fullName evidence="11">glucan 1,3-beta-glucosidase</fullName>
        <ecNumber evidence="11">3.2.1.58</ecNumber>
    </recommendedName>
    <alternativeName>
        <fullName evidence="12">Exo-1,3-beta-glucanase</fullName>
    </alternativeName>
</protein>
<evidence type="ECO:0000256" key="2">
    <source>
        <dbReference type="ARBA" id="ARBA00008773"/>
    </source>
</evidence>
<name>A0A4T0X205_9ASCO</name>
<dbReference type="EMBL" id="SELW01000331">
    <property type="protein sequence ID" value="TID29167.1"/>
    <property type="molecule type" value="Genomic_DNA"/>
</dbReference>
<dbReference type="EC" id="3.2.1.58" evidence="11"/>
<evidence type="ECO:0000256" key="10">
    <source>
        <dbReference type="ARBA" id="ARBA00036824"/>
    </source>
</evidence>
<dbReference type="GO" id="GO:0005975">
    <property type="term" value="P:carbohydrate metabolic process"/>
    <property type="evidence" value="ECO:0007669"/>
    <property type="project" value="InterPro"/>
</dbReference>
<dbReference type="SUPFAM" id="SSF51445">
    <property type="entry name" value="(Trans)glycosidases"/>
    <property type="match status" value="1"/>
</dbReference>
<evidence type="ECO:0000256" key="6">
    <source>
        <dbReference type="ARBA" id="ARBA00022801"/>
    </source>
</evidence>
<comment type="subcellular location">
    <subcellularLocation>
        <location evidence="1">Secreted</location>
        <location evidence="1">Cell wall</location>
    </subcellularLocation>
</comment>
<dbReference type="AlphaFoldDB" id="A0A4T0X205"/>
<evidence type="ECO:0000256" key="12">
    <source>
        <dbReference type="ARBA" id="ARBA00041761"/>
    </source>
</evidence>
<keyword evidence="3" id="KW-0134">Cell wall</keyword>
<dbReference type="GO" id="GO:0009277">
    <property type="term" value="C:fungal-type cell wall"/>
    <property type="evidence" value="ECO:0007669"/>
    <property type="project" value="UniProtKB-ARBA"/>
</dbReference>
<proteinExistence type="inferred from homology"/>
<comment type="catalytic activity">
    <reaction evidence="10">
        <text>Successive hydrolysis of beta-D-glucose units from the non-reducing ends of (1-&gt;3)-beta-D-glucans, releasing alpha-glucose.</text>
        <dbReference type="EC" id="3.2.1.58"/>
    </reaction>
</comment>
<keyword evidence="6 14" id="KW-0378">Hydrolase</keyword>
<dbReference type="GO" id="GO:0009986">
    <property type="term" value="C:cell surface"/>
    <property type="evidence" value="ECO:0007669"/>
    <property type="project" value="TreeGrafter"/>
</dbReference>
<dbReference type="InterPro" id="IPR050732">
    <property type="entry name" value="Beta-glucan_modifiers"/>
</dbReference>
<organism evidence="16 17">
    <name type="scientific">Pichia inconspicua</name>
    <dbReference type="NCBI Taxonomy" id="52247"/>
    <lineage>
        <taxon>Eukaryota</taxon>
        <taxon>Fungi</taxon>
        <taxon>Dikarya</taxon>
        <taxon>Ascomycota</taxon>
        <taxon>Saccharomycotina</taxon>
        <taxon>Pichiomycetes</taxon>
        <taxon>Pichiales</taxon>
        <taxon>Pichiaceae</taxon>
        <taxon>Pichia</taxon>
    </lineage>
</organism>
<comment type="similarity">
    <text evidence="2 13">Belongs to the glycosyl hydrolase 17 family.</text>
</comment>
<dbReference type="STRING" id="52247.A0A4T0X205"/>
<keyword evidence="8 14" id="KW-0326">Glycosidase</keyword>
<dbReference type="GO" id="GO:0042973">
    <property type="term" value="F:glucan endo-1,3-beta-D-glucosidase activity"/>
    <property type="evidence" value="ECO:0007669"/>
    <property type="project" value="TreeGrafter"/>
</dbReference>
<evidence type="ECO:0000256" key="8">
    <source>
        <dbReference type="ARBA" id="ARBA00023295"/>
    </source>
</evidence>
<keyword evidence="17" id="KW-1185">Reference proteome</keyword>
<evidence type="ECO:0000256" key="1">
    <source>
        <dbReference type="ARBA" id="ARBA00004191"/>
    </source>
</evidence>
<feature type="signal peptide" evidence="15">
    <location>
        <begin position="1"/>
        <end position="20"/>
    </location>
</feature>
<dbReference type="Proteomes" id="UP000307173">
    <property type="component" value="Unassembled WGS sequence"/>
</dbReference>
<dbReference type="Gene3D" id="3.20.20.80">
    <property type="entry name" value="Glycosidases"/>
    <property type="match status" value="1"/>
</dbReference>
<dbReference type="GO" id="GO:0004338">
    <property type="term" value="F:glucan exo-1,3-beta-glucosidase activity"/>
    <property type="evidence" value="ECO:0007669"/>
    <property type="project" value="UniProtKB-EC"/>
</dbReference>
<dbReference type="PANTHER" id="PTHR16631:SF26">
    <property type="entry name" value="GLUCAN 1,3-BETA-GLUCOSIDASE"/>
    <property type="match status" value="1"/>
</dbReference>
<dbReference type="InterPro" id="IPR017853">
    <property type="entry name" value="GH"/>
</dbReference>
<comment type="caution">
    <text evidence="16">The sequence shown here is derived from an EMBL/GenBank/DDBJ whole genome shotgun (WGS) entry which is preliminary data.</text>
</comment>
<evidence type="ECO:0000256" key="15">
    <source>
        <dbReference type="SAM" id="SignalP"/>
    </source>
</evidence>
<keyword evidence="9" id="KW-0961">Cell wall biogenesis/degradation</keyword>
<evidence type="ECO:0000256" key="5">
    <source>
        <dbReference type="ARBA" id="ARBA00022729"/>
    </source>
</evidence>
<dbReference type="PANTHER" id="PTHR16631">
    <property type="entry name" value="GLUCAN 1,3-BETA-GLUCOSIDASE"/>
    <property type="match status" value="1"/>
</dbReference>
<dbReference type="GO" id="GO:0005576">
    <property type="term" value="C:extracellular region"/>
    <property type="evidence" value="ECO:0007669"/>
    <property type="project" value="TreeGrafter"/>
</dbReference>
<dbReference type="InterPro" id="IPR000490">
    <property type="entry name" value="Glyco_hydro_17"/>
</dbReference>
<dbReference type="Pfam" id="PF00332">
    <property type="entry name" value="Glyco_hydro_17"/>
    <property type="match status" value="1"/>
</dbReference>
<evidence type="ECO:0000256" key="9">
    <source>
        <dbReference type="ARBA" id="ARBA00023316"/>
    </source>
</evidence>
<feature type="chain" id="PRO_5020322009" description="glucan 1,3-beta-glucosidase" evidence="15">
    <location>
        <begin position="21"/>
        <end position="309"/>
    </location>
</feature>
<dbReference type="PROSITE" id="PS00587">
    <property type="entry name" value="GLYCOSYL_HYDROL_F17"/>
    <property type="match status" value="1"/>
</dbReference>
<evidence type="ECO:0000256" key="4">
    <source>
        <dbReference type="ARBA" id="ARBA00022525"/>
    </source>
</evidence>
<evidence type="ECO:0000313" key="17">
    <source>
        <dbReference type="Proteomes" id="UP000307173"/>
    </source>
</evidence>
<keyword evidence="7" id="KW-0325">Glycoprotein</keyword>
<keyword evidence="5 15" id="KW-0732">Signal</keyword>
<evidence type="ECO:0000256" key="3">
    <source>
        <dbReference type="ARBA" id="ARBA00022512"/>
    </source>
</evidence>
<dbReference type="GO" id="GO:0031505">
    <property type="term" value="P:fungal-type cell wall organization"/>
    <property type="evidence" value="ECO:0007669"/>
    <property type="project" value="UniProtKB-ARBA"/>
</dbReference>
<accession>A0A4T0X205</accession>
<gene>
    <name evidence="16" type="ORF">CANINC_002124</name>
</gene>
<keyword evidence="4" id="KW-0964">Secreted</keyword>
<evidence type="ECO:0000256" key="7">
    <source>
        <dbReference type="ARBA" id="ARBA00023180"/>
    </source>
</evidence>
<evidence type="ECO:0000256" key="14">
    <source>
        <dbReference type="RuleBase" id="RU004336"/>
    </source>
</evidence>
<dbReference type="OrthoDB" id="1293114at2759"/>
<evidence type="ECO:0000313" key="16">
    <source>
        <dbReference type="EMBL" id="TID29167.1"/>
    </source>
</evidence>
<dbReference type="FunFam" id="3.20.20.80:FF:000105">
    <property type="entry name" value="Glucan 1,3-beta-glucosidase"/>
    <property type="match status" value="1"/>
</dbReference>
<evidence type="ECO:0000256" key="11">
    <source>
        <dbReference type="ARBA" id="ARBA00038929"/>
    </source>
</evidence>
<evidence type="ECO:0000256" key="13">
    <source>
        <dbReference type="RuleBase" id="RU004335"/>
    </source>
</evidence>